<feature type="transmembrane region" description="Helical" evidence="6">
    <location>
        <begin position="49"/>
        <end position="70"/>
    </location>
</feature>
<dbReference type="InterPro" id="IPR002293">
    <property type="entry name" value="AA/rel_permease1"/>
</dbReference>
<evidence type="ECO:0000313" key="7">
    <source>
        <dbReference type="EMBL" id="KAJ4177256.1"/>
    </source>
</evidence>
<sequence length="188" mass="20674">MASQKQETEGLHQSFGLWSAISLGWLTLNVFGGMSFIIFFGLSAGGIPAILYGLFSTAGGAYHYACFLVPDKYRRQIAYPLGWLNWLGWIFTHAGCCAIVANLTLGLVNLCRPDFDVSTRWQLFLVYLTIVATCWLINLWGLKGIPTLEILGCYVTAFGFIAYTIALLVKAPKASPSFVFVETHNSTG</sequence>
<keyword evidence="5 6" id="KW-0472">Membrane</keyword>
<evidence type="ECO:0000256" key="2">
    <source>
        <dbReference type="ARBA" id="ARBA00022448"/>
    </source>
</evidence>
<name>A0A9W8QV16_9HYPO</name>
<dbReference type="GO" id="GO:0016020">
    <property type="term" value="C:membrane"/>
    <property type="evidence" value="ECO:0007669"/>
    <property type="project" value="UniProtKB-SubCell"/>
</dbReference>
<keyword evidence="8" id="KW-1185">Reference proteome</keyword>
<dbReference type="AlphaFoldDB" id="A0A9W8QV16"/>
<comment type="subcellular location">
    <subcellularLocation>
        <location evidence="1">Membrane</location>
        <topology evidence="1">Multi-pass membrane protein</topology>
    </subcellularLocation>
</comment>
<feature type="transmembrane region" description="Helical" evidence="6">
    <location>
        <begin position="148"/>
        <end position="169"/>
    </location>
</feature>
<keyword evidence="3 6" id="KW-0812">Transmembrane</keyword>
<feature type="transmembrane region" description="Helical" evidence="6">
    <location>
        <begin position="20"/>
        <end position="42"/>
    </location>
</feature>
<accession>A0A9W8QV16</accession>
<dbReference type="PANTHER" id="PTHR45649">
    <property type="entry name" value="AMINO-ACID PERMEASE BAT1"/>
    <property type="match status" value="1"/>
</dbReference>
<keyword evidence="4 6" id="KW-1133">Transmembrane helix</keyword>
<keyword evidence="2" id="KW-0813">Transport</keyword>
<evidence type="ECO:0000256" key="3">
    <source>
        <dbReference type="ARBA" id="ARBA00022692"/>
    </source>
</evidence>
<evidence type="ECO:0000313" key="8">
    <source>
        <dbReference type="Proteomes" id="UP001152087"/>
    </source>
</evidence>
<reference evidence="7" key="1">
    <citation type="submission" date="2022-09" db="EMBL/GenBank/DDBJ databases">
        <title>Fusarium specimens isolated from Avocado Roots.</title>
        <authorList>
            <person name="Stajich J."/>
            <person name="Roper C."/>
            <person name="Heimlech-Rivalta G."/>
        </authorList>
    </citation>
    <scope>NUCLEOTIDE SEQUENCE</scope>
    <source>
        <strain evidence="7">A02</strain>
    </source>
</reference>
<feature type="transmembrane region" description="Helical" evidence="6">
    <location>
        <begin position="90"/>
        <end position="111"/>
    </location>
</feature>
<proteinExistence type="predicted"/>
<dbReference type="GO" id="GO:0022857">
    <property type="term" value="F:transmembrane transporter activity"/>
    <property type="evidence" value="ECO:0007669"/>
    <property type="project" value="InterPro"/>
</dbReference>
<dbReference type="PANTHER" id="PTHR45649:SF7">
    <property type="entry name" value="CHOLINE TRANSPORT PROTEIN"/>
    <property type="match status" value="1"/>
</dbReference>
<evidence type="ECO:0000256" key="4">
    <source>
        <dbReference type="ARBA" id="ARBA00022989"/>
    </source>
</evidence>
<comment type="caution">
    <text evidence="7">The sequence shown here is derived from an EMBL/GenBank/DDBJ whole genome shotgun (WGS) entry which is preliminary data.</text>
</comment>
<dbReference type="Proteomes" id="UP001152087">
    <property type="component" value="Unassembled WGS sequence"/>
</dbReference>
<gene>
    <name evidence="7" type="ORF">NW755_013945</name>
</gene>
<organism evidence="7 8">
    <name type="scientific">Fusarium falciforme</name>
    <dbReference type="NCBI Taxonomy" id="195108"/>
    <lineage>
        <taxon>Eukaryota</taxon>
        <taxon>Fungi</taxon>
        <taxon>Dikarya</taxon>
        <taxon>Ascomycota</taxon>
        <taxon>Pezizomycotina</taxon>
        <taxon>Sordariomycetes</taxon>
        <taxon>Hypocreomycetidae</taxon>
        <taxon>Hypocreales</taxon>
        <taxon>Nectriaceae</taxon>
        <taxon>Fusarium</taxon>
        <taxon>Fusarium solani species complex</taxon>
    </lineage>
</organism>
<dbReference type="Pfam" id="PF13520">
    <property type="entry name" value="AA_permease_2"/>
    <property type="match status" value="1"/>
</dbReference>
<feature type="transmembrane region" description="Helical" evidence="6">
    <location>
        <begin position="123"/>
        <end position="142"/>
    </location>
</feature>
<evidence type="ECO:0000256" key="5">
    <source>
        <dbReference type="ARBA" id="ARBA00023136"/>
    </source>
</evidence>
<evidence type="ECO:0000256" key="6">
    <source>
        <dbReference type="SAM" id="Phobius"/>
    </source>
</evidence>
<evidence type="ECO:0000256" key="1">
    <source>
        <dbReference type="ARBA" id="ARBA00004141"/>
    </source>
</evidence>
<protein>
    <submittedName>
        <fullName evidence="7">Uncharacterized protein</fullName>
    </submittedName>
</protein>
<dbReference type="EMBL" id="JAOQAV010000116">
    <property type="protein sequence ID" value="KAJ4177256.1"/>
    <property type="molecule type" value="Genomic_DNA"/>
</dbReference>
<dbReference type="Gene3D" id="1.20.1740.10">
    <property type="entry name" value="Amino acid/polyamine transporter I"/>
    <property type="match status" value="1"/>
</dbReference>